<dbReference type="AlphaFoldDB" id="A0A5B7IKE7"/>
<accession>A0A5B7IKE7</accession>
<proteinExistence type="predicted"/>
<comment type="caution">
    <text evidence="2">The sequence shown here is derived from an EMBL/GenBank/DDBJ whole genome shotgun (WGS) entry which is preliminary data.</text>
</comment>
<keyword evidence="3" id="KW-1185">Reference proteome</keyword>
<dbReference type="EMBL" id="VSRR010067088">
    <property type="protein sequence ID" value="MPC85020.1"/>
    <property type="molecule type" value="Genomic_DNA"/>
</dbReference>
<reference evidence="2 3" key="1">
    <citation type="submission" date="2019-05" db="EMBL/GenBank/DDBJ databases">
        <title>Another draft genome of Portunus trituberculatus and its Hox gene families provides insights of decapod evolution.</title>
        <authorList>
            <person name="Jeong J.-H."/>
            <person name="Song I."/>
            <person name="Kim S."/>
            <person name="Choi T."/>
            <person name="Kim D."/>
            <person name="Ryu S."/>
            <person name="Kim W."/>
        </authorList>
    </citation>
    <scope>NUCLEOTIDE SEQUENCE [LARGE SCALE GENOMIC DNA]</scope>
    <source>
        <tissue evidence="2">Muscle</tissue>
    </source>
</reference>
<evidence type="ECO:0000313" key="3">
    <source>
        <dbReference type="Proteomes" id="UP000324222"/>
    </source>
</evidence>
<feature type="region of interest" description="Disordered" evidence="1">
    <location>
        <begin position="40"/>
        <end position="84"/>
    </location>
</feature>
<evidence type="ECO:0000256" key="1">
    <source>
        <dbReference type="SAM" id="MobiDB-lite"/>
    </source>
</evidence>
<gene>
    <name evidence="2" type="ORF">E2C01_079778</name>
</gene>
<organism evidence="2 3">
    <name type="scientific">Portunus trituberculatus</name>
    <name type="common">Swimming crab</name>
    <name type="synonym">Neptunus trituberculatus</name>
    <dbReference type="NCBI Taxonomy" id="210409"/>
    <lineage>
        <taxon>Eukaryota</taxon>
        <taxon>Metazoa</taxon>
        <taxon>Ecdysozoa</taxon>
        <taxon>Arthropoda</taxon>
        <taxon>Crustacea</taxon>
        <taxon>Multicrustacea</taxon>
        <taxon>Malacostraca</taxon>
        <taxon>Eumalacostraca</taxon>
        <taxon>Eucarida</taxon>
        <taxon>Decapoda</taxon>
        <taxon>Pleocyemata</taxon>
        <taxon>Brachyura</taxon>
        <taxon>Eubrachyura</taxon>
        <taxon>Portunoidea</taxon>
        <taxon>Portunidae</taxon>
        <taxon>Portuninae</taxon>
        <taxon>Portunus</taxon>
    </lineage>
</organism>
<dbReference type="Proteomes" id="UP000324222">
    <property type="component" value="Unassembled WGS sequence"/>
</dbReference>
<sequence>MVLILQTDSLTAQRNVGKFTAIRKKRKNITYTERRWVVGGAAGAQRRQGSKEPSHSRFLYCRHQTRANESNRVRQPRPLPCYLA</sequence>
<protein>
    <submittedName>
        <fullName evidence="2">Uncharacterized protein</fullName>
    </submittedName>
</protein>
<evidence type="ECO:0000313" key="2">
    <source>
        <dbReference type="EMBL" id="MPC85020.1"/>
    </source>
</evidence>
<name>A0A5B7IKE7_PORTR</name>